<dbReference type="Gene3D" id="1.25.40.10">
    <property type="entry name" value="Tetratricopeptide repeat domain"/>
    <property type="match status" value="1"/>
</dbReference>
<proteinExistence type="predicted"/>
<dbReference type="SUPFAM" id="SSF48452">
    <property type="entry name" value="TPR-like"/>
    <property type="match status" value="1"/>
</dbReference>
<evidence type="ECO:0000313" key="1">
    <source>
        <dbReference type="EMBL" id="PZP41891.1"/>
    </source>
</evidence>
<sequence>MKSKYYFLALDNFNYDMSLCIENLEYALSYDSDDADTHCLLGRVYSEMLKDYNKAIECFEEALQIDVLNINIYGHYINCLILNEDYKVAEKAILFAKTIKGIDKANIFYLEAFLQERLGNYKKAVALLEEAKKHSFYKNVSDYVEEKRILVKAKLPEKKSKKTKVVQS</sequence>
<dbReference type="InterPro" id="IPR011990">
    <property type="entry name" value="TPR-like_helical_dom_sf"/>
</dbReference>
<comment type="caution">
    <text evidence="1">The sequence shown here is derived from an EMBL/GenBank/DDBJ whole genome shotgun (WGS) entry which is preliminary data.</text>
</comment>
<reference evidence="1 2" key="1">
    <citation type="submission" date="2017-11" db="EMBL/GenBank/DDBJ databases">
        <title>Infants hospitalized years apart are colonized by the same room-sourced microbial strains.</title>
        <authorList>
            <person name="Brooks B."/>
            <person name="Olm M.R."/>
            <person name="Firek B.A."/>
            <person name="Baker R."/>
            <person name="Thomas B.C."/>
            <person name="Morowitz M.J."/>
            <person name="Banfield J.F."/>
        </authorList>
    </citation>
    <scope>NUCLEOTIDE SEQUENCE [LARGE SCALE GENOMIC DNA]</scope>
    <source>
        <strain evidence="1">S2_009_000_R2_76</strain>
    </source>
</reference>
<evidence type="ECO:0000313" key="2">
    <source>
        <dbReference type="Proteomes" id="UP000249645"/>
    </source>
</evidence>
<dbReference type="Pfam" id="PF13181">
    <property type="entry name" value="TPR_8"/>
    <property type="match status" value="1"/>
</dbReference>
<dbReference type="EMBL" id="QFOI01000478">
    <property type="protein sequence ID" value="PZP41891.1"/>
    <property type="molecule type" value="Genomic_DNA"/>
</dbReference>
<dbReference type="SMART" id="SM00028">
    <property type="entry name" value="TPR"/>
    <property type="match status" value="2"/>
</dbReference>
<dbReference type="InterPro" id="IPR019734">
    <property type="entry name" value="TPR_rpt"/>
</dbReference>
<organism evidence="1 2">
    <name type="scientific">Pseudopedobacter saltans</name>
    <dbReference type="NCBI Taxonomy" id="151895"/>
    <lineage>
        <taxon>Bacteria</taxon>
        <taxon>Pseudomonadati</taxon>
        <taxon>Bacteroidota</taxon>
        <taxon>Sphingobacteriia</taxon>
        <taxon>Sphingobacteriales</taxon>
        <taxon>Sphingobacteriaceae</taxon>
        <taxon>Pseudopedobacter</taxon>
    </lineage>
</organism>
<name>A0A2W5ECZ7_9SPHI</name>
<gene>
    <name evidence="1" type="ORF">DI598_17695</name>
</gene>
<dbReference type="AlphaFoldDB" id="A0A2W5ECZ7"/>
<dbReference type="Proteomes" id="UP000249645">
    <property type="component" value="Unassembled WGS sequence"/>
</dbReference>
<protein>
    <submittedName>
        <fullName evidence="1">Uncharacterized protein</fullName>
    </submittedName>
</protein>
<accession>A0A2W5ECZ7</accession>